<evidence type="ECO:0000313" key="2">
    <source>
        <dbReference type="Proteomes" id="UP000509761"/>
    </source>
</evidence>
<dbReference type="InterPro" id="IPR008972">
    <property type="entry name" value="Cupredoxin"/>
</dbReference>
<protein>
    <recommendedName>
        <fullName evidence="3">Cupredoxin</fullName>
    </recommendedName>
</protein>
<gene>
    <name evidence="1" type="ORF">FX987_00988</name>
</gene>
<dbReference type="RefSeq" id="WP_022523722.1">
    <property type="nucleotide sequence ID" value="NZ_CP054580.1"/>
</dbReference>
<dbReference type="SUPFAM" id="SSF49503">
    <property type="entry name" value="Cupredoxins"/>
    <property type="match status" value="1"/>
</dbReference>
<keyword evidence="2" id="KW-1185">Reference proteome</keyword>
<organism evidence="1 2">
    <name type="scientific">Vreelandella titanicae</name>
    <dbReference type="NCBI Taxonomy" id="664683"/>
    <lineage>
        <taxon>Bacteria</taxon>
        <taxon>Pseudomonadati</taxon>
        <taxon>Pseudomonadota</taxon>
        <taxon>Gammaproteobacteria</taxon>
        <taxon>Oceanospirillales</taxon>
        <taxon>Halomonadaceae</taxon>
        <taxon>Vreelandella</taxon>
    </lineage>
</organism>
<dbReference type="Proteomes" id="UP000509761">
    <property type="component" value="Chromosome"/>
</dbReference>
<reference evidence="1 2" key="1">
    <citation type="submission" date="2019-12" db="EMBL/GenBank/DDBJ databases">
        <title>Genome sequencing and assembly of endphytes of Porphyra tenera.</title>
        <authorList>
            <person name="Park J.M."/>
            <person name="Shin R."/>
            <person name="Jo S.H."/>
        </authorList>
    </citation>
    <scope>NUCLEOTIDE SEQUENCE [LARGE SCALE GENOMIC DNA]</scope>
    <source>
        <strain evidence="1 2">GPM3</strain>
    </source>
</reference>
<dbReference type="Gene3D" id="2.60.40.420">
    <property type="entry name" value="Cupredoxins - blue copper proteins"/>
    <property type="match status" value="1"/>
</dbReference>
<evidence type="ECO:0000313" key="1">
    <source>
        <dbReference type="EMBL" id="QKS23236.1"/>
    </source>
</evidence>
<proteinExistence type="predicted"/>
<dbReference type="EMBL" id="CP054580">
    <property type="protein sequence ID" value="QKS23236.1"/>
    <property type="molecule type" value="Genomic_DNA"/>
</dbReference>
<dbReference type="AlphaFoldDB" id="A0AAP9NK56"/>
<accession>A0AAP9NK56</accession>
<evidence type="ECO:0008006" key="3">
    <source>
        <dbReference type="Google" id="ProtNLM"/>
    </source>
</evidence>
<name>A0AAP9NK56_9GAMM</name>
<sequence>MPKPTRLRHPFMGFVSVYPLPLLALAVISLLIPTANAAQITVSSSDGQPLADAVVEVYYDSAAANPPQEESIYQRGAAFHPKVLAVPTGSYVAFPNQDTTRHHVYSFSPAKTFDLNLYLQETPPPVHFDQAGVVVLGCNIHDHMQAFIVVSDAPYSAITGAEGMLSLPMLPAGEHRVRVWHPQLDDSQQVWWEGIITDSDQLEVNLELNALPPPAPTLSPLQQRFKDAT</sequence>